<evidence type="ECO:0000256" key="1">
    <source>
        <dbReference type="SAM" id="MobiDB-lite"/>
    </source>
</evidence>
<organism evidence="2 3">
    <name type="scientific">Polarella glacialis</name>
    <name type="common">Dinoflagellate</name>
    <dbReference type="NCBI Taxonomy" id="89957"/>
    <lineage>
        <taxon>Eukaryota</taxon>
        <taxon>Sar</taxon>
        <taxon>Alveolata</taxon>
        <taxon>Dinophyceae</taxon>
        <taxon>Suessiales</taxon>
        <taxon>Suessiaceae</taxon>
        <taxon>Polarella</taxon>
    </lineage>
</organism>
<proteinExistence type="predicted"/>
<accession>A0A813KPI4</accession>
<name>A0A813KPI4_POLGL</name>
<evidence type="ECO:0000313" key="3">
    <source>
        <dbReference type="Proteomes" id="UP000626109"/>
    </source>
</evidence>
<feature type="compositionally biased region" description="Basic and acidic residues" evidence="1">
    <location>
        <begin position="141"/>
        <end position="157"/>
    </location>
</feature>
<reference evidence="2" key="1">
    <citation type="submission" date="2021-02" db="EMBL/GenBank/DDBJ databases">
        <authorList>
            <person name="Dougan E. K."/>
            <person name="Rhodes N."/>
            <person name="Thang M."/>
            <person name="Chan C."/>
        </authorList>
    </citation>
    <scope>NUCLEOTIDE SEQUENCE</scope>
</reference>
<sequence>MADKSKAPAKKKLFFPAGPITAKHTKNREWLLPTIDEPVWSKSGPPTSEARRHKGELVPPLLDAQSPHRLAGRAVVEFRRDLACMIGQRSGLSAGGALLSGGKGKEKLDEIPAQPSAKDEWEDDELWEIRGKIITRLVAHRSGDSDIRTDPDEKESGNAESVG</sequence>
<protein>
    <submittedName>
        <fullName evidence="2">Uncharacterized protein</fullName>
    </submittedName>
</protein>
<evidence type="ECO:0000313" key="2">
    <source>
        <dbReference type="EMBL" id="CAE8712054.1"/>
    </source>
</evidence>
<feature type="region of interest" description="Disordered" evidence="1">
    <location>
        <begin position="140"/>
        <end position="163"/>
    </location>
</feature>
<gene>
    <name evidence="2" type="ORF">PGLA2088_LOCUS36812</name>
</gene>
<comment type="caution">
    <text evidence="2">The sequence shown here is derived from an EMBL/GenBank/DDBJ whole genome shotgun (WGS) entry which is preliminary data.</text>
</comment>
<dbReference type="EMBL" id="CAJNNW010032263">
    <property type="protein sequence ID" value="CAE8712054.1"/>
    <property type="molecule type" value="Genomic_DNA"/>
</dbReference>
<dbReference type="AlphaFoldDB" id="A0A813KPI4"/>
<dbReference type="Proteomes" id="UP000626109">
    <property type="component" value="Unassembled WGS sequence"/>
</dbReference>